<evidence type="ECO:0000256" key="3">
    <source>
        <dbReference type="ARBA" id="ARBA00022692"/>
    </source>
</evidence>
<name>F3ZUG7_9BACE</name>
<dbReference type="Gene3D" id="2.60.40.1260">
    <property type="entry name" value="Lamin Tail domain"/>
    <property type="match status" value="1"/>
</dbReference>
<dbReference type="STRING" id="679937.Bcop_2253"/>
<dbReference type="InterPro" id="IPR001322">
    <property type="entry name" value="Lamin_tail_dom"/>
</dbReference>
<keyword evidence="4 7" id="KW-1133">Transmembrane helix</keyword>
<evidence type="ECO:0000256" key="7">
    <source>
        <dbReference type="SAM" id="Phobius"/>
    </source>
</evidence>
<keyword evidence="10" id="KW-1185">Reference proteome</keyword>
<dbReference type="GO" id="GO:0036376">
    <property type="term" value="P:sodium ion export across plasma membrane"/>
    <property type="evidence" value="ECO:0007669"/>
    <property type="project" value="InterPro"/>
</dbReference>
<dbReference type="Pfam" id="PF04277">
    <property type="entry name" value="OAD_gamma"/>
    <property type="match status" value="1"/>
</dbReference>
<evidence type="ECO:0000256" key="5">
    <source>
        <dbReference type="ARBA" id="ARBA00023136"/>
    </source>
</evidence>
<protein>
    <recommendedName>
        <fullName evidence="8">LTD domain-containing protein</fullName>
    </recommendedName>
</protein>
<gene>
    <name evidence="9" type="ORF">Bcop_2253</name>
</gene>
<evidence type="ECO:0000256" key="6">
    <source>
        <dbReference type="SAM" id="MobiDB-lite"/>
    </source>
</evidence>
<dbReference type="GO" id="GO:0015081">
    <property type="term" value="F:sodium ion transmembrane transporter activity"/>
    <property type="evidence" value="ECO:0007669"/>
    <property type="project" value="InterPro"/>
</dbReference>
<keyword evidence="3 7" id="KW-0812">Transmembrane</keyword>
<proteinExistence type="predicted"/>
<comment type="subcellular location">
    <subcellularLocation>
        <location evidence="1">Cell membrane</location>
    </subcellularLocation>
</comment>
<keyword evidence="5 7" id="KW-0472">Membrane</keyword>
<dbReference type="EMBL" id="CM001167">
    <property type="protein sequence ID" value="EGJ72415.1"/>
    <property type="molecule type" value="Genomic_DNA"/>
</dbReference>
<accession>F3ZUG7</accession>
<evidence type="ECO:0000313" key="10">
    <source>
        <dbReference type="Proteomes" id="UP000018439"/>
    </source>
</evidence>
<evidence type="ECO:0000256" key="4">
    <source>
        <dbReference type="ARBA" id="ARBA00022989"/>
    </source>
</evidence>
<dbReference type="GO" id="GO:0005886">
    <property type="term" value="C:plasma membrane"/>
    <property type="evidence" value="ECO:0007669"/>
    <property type="project" value="UniProtKB-SubCell"/>
</dbReference>
<dbReference type="Proteomes" id="UP000018439">
    <property type="component" value="Chromosome"/>
</dbReference>
<dbReference type="SUPFAM" id="SSF74853">
    <property type="entry name" value="Lamin A/C globular tail domain"/>
    <property type="match status" value="1"/>
</dbReference>
<dbReference type="AlphaFoldDB" id="F3ZUG7"/>
<reference evidence="9 10" key="1">
    <citation type="journal article" date="2011" name="Stand. Genomic Sci.">
        <title>Non-contiguous finished genome sequence of Bacteroides coprosuis type strain (PC139).</title>
        <authorList>
            <person name="Land M."/>
            <person name="Held B."/>
            <person name="Gronow S."/>
            <person name="Abt B."/>
            <person name="Lucas S."/>
            <person name="Del Rio T.G."/>
            <person name="Nolan M."/>
            <person name="Tice H."/>
            <person name="Cheng J.F."/>
            <person name="Pitluck S."/>
            <person name="Liolios K."/>
            <person name="Pagani I."/>
            <person name="Ivanova N."/>
            <person name="Mavromatis K."/>
            <person name="Mikhailova N."/>
            <person name="Pati A."/>
            <person name="Tapia R."/>
            <person name="Han C."/>
            <person name="Goodwin L."/>
            <person name="Chen A."/>
            <person name="Palaniappan K."/>
            <person name="Hauser L."/>
            <person name="Brambilla E.M."/>
            <person name="Rohde M."/>
            <person name="Goker M."/>
            <person name="Detter J.C."/>
            <person name="Woyke T."/>
            <person name="Bristow J."/>
            <person name="Eisen J.A."/>
            <person name="Markowitz V."/>
            <person name="Hugenholtz P."/>
            <person name="Kyrpides N.C."/>
            <person name="Klenk H.P."/>
            <person name="Lapidus A."/>
        </authorList>
    </citation>
    <scope>NUCLEOTIDE SEQUENCE [LARGE SCALE GENOMIC DNA]</scope>
    <source>
        <strain evidence="9 10">DSM 18011</strain>
    </source>
</reference>
<feature type="region of interest" description="Disordered" evidence="6">
    <location>
        <begin position="235"/>
        <end position="255"/>
    </location>
</feature>
<dbReference type="OrthoDB" id="1446022at2"/>
<dbReference type="eggNOG" id="COG3630">
    <property type="taxonomic scope" value="Bacteria"/>
</dbReference>
<feature type="compositionally biased region" description="Polar residues" evidence="6">
    <location>
        <begin position="241"/>
        <end position="253"/>
    </location>
</feature>
<evidence type="ECO:0000259" key="8">
    <source>
        <dbReference type="PROSITE" id="PS51841"/>
    </source>
</evidence>
<evidence type="ECO:0000256" key="1">
    <source>
        <dbReference type="ARBA" id="ARBA00004236"/>
    </source>
</evidence>
<dbReference type="PROSITE" id="PS51841">
    <property type="entry name" value="LTD"/>
    <property type="match status" value="1"/>
</dbReference>
<dbReference type="InterPro" id="IPR036415">
    <property type="entry name" value="Lamin_tail_dom_sf"/>
</dbReference>
<dbReference type="HOGENOM" id="CLU_955959_0_0_10"/>
<feature type="transmembrane region" description="Helical" evidence="7">
    <location>
        <begin position="194"/>
        <end position="217"/>
    </location>
</feature>
<dbReference type="InterPro" id="IPR005899">
    <property type="entry name" value="Na_pump_deCOase"/>
</dbReference>
<dbReference type="Pfam" id="PF00932">
    <property type="entry name" value="LTD"/>
    <property type="match status" value="1"/>
</dbReference>
<keyword evidence="2" id="KW-1003">Cell membrane</keyword>
<feature type="domain" description="LTD" evidence="8">
    <location>
        <begin position="16"/>
        <end position="141"/>
    </location>
</feature>
<organism evidence="9 10">
    <name type="scientific">Bacteroides coprosuis DSM 18011</name>
    <dbReference type="NCBI Taxonomy" id="679937"/>
    <lineage>
        <taxon>Bacteria</taxon>
        <taxon>Pseudomonadati</taxon>
        <taxon>Bacteroidota</taxon>
        <taxon>Bacteroidia</taxon>
        <taxon>Bacteroidales</taxon>
        <taxon>Bacteroidaceae</taxon>
        <taxon>Bacteroides</taxon>
    </lineage>
</organism>
<sequence length="306" mass="34078">MNKKHIGLLLVFAFYFVLNISAQSRTSLKINEILVTNETNFVDDYGENNAWIEIWNSSYASVDIEGCYLTNDKNNPRKYMIPKSDVLTLIKPRQHVLFWADNKPARGTFHINFTLDPTKENYIALYDSNGKTLIDEVIVPANILPDQSYARDKDGAEKWVLKGGSDGSHVTPSTNNTVEVSNIKIENFEKHDPVGIGMSIIAMSAVFCGLILLYLSFKITGKIAVSMSKRKNMNKTENKAAESTPTQSVSSTPLGKGANEDIVAITMALHEHLGGVHDVENMVLTFNEVGPSHSPWSLKIFGLRKR</sequence>
<evidence type="ECO:0000256" key="2">
    <source>
        <dbReference type="ARBA" id="ARBA00022475"/>
    </source>
</evidence>
<evidence type="ECO:0000313" key="9">
    <source>
        <dbReference type="EMBL" id="EGJ72415.1"/>
    </source>
</evidence>